<dbReference type="Pfam" id="PF13564">
    <property type="entry name" value="DoxX_2"/>
    <property type="match status" value="1"/>
</dbReference>
<keyword evidence="3 5" id="KW-1133">Transmembrane helix</keyword>
<organism evidence="6 7">
    <name type="scientific">Paenarthrobacter aromaticivorans</name>
    <dbReference type="NCBI Taxonomy" id="2849150"/>
    <lineage>
        <taxon>Bacteria</taxon>
        <taxon>Bacillati</taxon>
        <taxon>Actinomycetota</taxon>
        <taxon>Actinomycetes</taxon>
        <taxon>Micrococcales</taxon>
        <taxon>Micrococcaceae</taxon>
        <taxon>Paenarthrobacter</taxon>
    </lineage>
</organism>
<gene>
    <name evidence="6" type="ORF">KSW38_05000</name>
</gene>
<evidence type="ECO:0000313" key="6">
    <source>
        <dbReference type="EMBL" id="MBU8865646.1"/>
    </source>
</evidence>
<evidence type="ECO:0000256" key="4">
    <source>
        <dbReference type="ARBA" id="ARBA00023136"/>
    </source>
</evidence>
<sequence>MNITLWIVASLLALAFLAAGGVKIFQPQKKLAASGMGWTEDSKPAAIKAIGVTEILGAAGMILPAVTGIASYLVPLAATGLAIVMVGAAITHLKRGEKSMALVSVVLAVLALVVAVGRFGAWAF</sequence>
<dbReference type="Proteomes" id="UP000824166">
    <property type="component" value="Unassembled WGS sequence"/>
</dbReference>
<accession>A0ABS6I1M3</accession>
<dbReference type="InterPro" id="IPR032808">
    <property type="entry name" value="DoxX"/>
</dbReference>
<protein>
    <submittedName>
        <fullName evidence="6">DoxX family protein</fullName>
    </submittedName>
</protein>
<feature type="transmembrane region" description="Helical" evidence="5">
    <location>
        <begin position="6"/>
        <end position="25"/>
    </location>
</feature>
<evidence type="ECO:0000256" key="5">
    <source>
        <dbReference type="SAM" id="Phobius"/>
    </source>
</evidence>
<feature type="transmembrane region" description="Helical" evidence="5">
    <location>
        <begin position="45"/>
        <end position="66"/>
    </location>
</feature>
<comment type="subcellular location">
    <subcellularLocation>
        <location evidence="1">Membrane</location>
        <topology evidence="1">Multi-pass membrane protein</topology>
    </subcellularLocation>
</comment>
<reference evidence="6 7" key="1">
    <citation type="submission" date="2021-06" db="EMBL/GenBank/DDBJ databases">
        <authorList>
            <person name="Jeong J.W."/>
        </authorList>
    </citation>
    <scope>NUCLEOTIDE SEQUENCE [LARGE SCALE GENOMIC DNA]</scope>
    <source>
        <strain evidence="6 7">MMS21-TAE1-1</strain>
    </source>
</reference>
<keyword evidence="4 5" id="KW-0472">Membrane</keyword>
<name>A0ABS6I1M3_9MICC</name>
<proteinExistence type="predicted"/>
<keyword evidence="2 5" id="KW-0812">Transmembrane</keyword>
<evidence type="ECO:0000256" key="2">
    <source>
        <dbReference type="ARBA" id="ARBA00022692"/>
    </source>
</evidence>
<feature type="transmembrane region" description="Helical" evidence="5">
    <location>
        <begin position="72"/>
        <end position="93"/>
    </location>
</feature>
<evidence type="ECO:0000313" key="7">
    <source>
        <dbReference type="Proteomes" id="UP000824166"/>
    </source>
</evidence>
<evidence type="ECO:0000256" key="3">
    <source>
        <dbReference type="ARBA" id="ARBA00022989"/>
    </source>
</evidence>
<evidence type="ECO:0000256" key="1">
    <source>
        <dbReference type="ARBA" id="ARBA00004141"/>
    </source>
</evidence>
<dbReference type="EMBL" id="JAHOPC010000002">
    <property type="protein sequence ID" value="MBU8865646.1"/>
    <property type="molecule type" value="Genomic_DNA"/>
</dbReference>
<comment type="caution">
    <text evidence="6">The sequence shown here is derived from an EMBL/GenBank/DDBJ whole genome shotgun (WGS) entry which is preliminary data.</text>
</comment>
<dbReference type="RefSeq" id="WP_216923399.1">
    <property type="nucleotide sequence ID" value="NZ_JAHOPC010000002.1"/>
</dbReference>
<feature type="transmembrane region" description="Helical" evidence="5">
    <location>
        <begin position="100"/>
        <end position="121"/>
    </location>
</feature>
<keyword evidence="7" id="KW-1185">Reference proteome</keyword>